<name>A0A0L6CJU5_9MICO</name>
<dbReference type="Proteomes" id="UP000037397">
    <property type="component" value="Unassembled WGS sequence"/>
</dbReference>
<evidence type="ECO:0000313" key="3">
    <source>
        <dbReference type="Proteomes" id="UP000037397"/>
    </source>
</evidence>
<organism evidence="2 3">
    <name type="scientific">Luteipulveratus halotolerans</name>
    <dbReference type="NCBI Taxonomy" id="1631356"/>
    <lineage>
        <taxon>Bacteria</taxon>
        <taxon>Bacillati</taxon>
        <taxon>Actinomycetota</taxon>
        <taxon>Actinomycetes</taxon>
        <taxon>Micrococcales</taxon>
        <taxon>Dermacoccaceae</taxon>
        <taxon>Luteipulveratus</taxon>
    </lineage>
</organism>
<evidence type="ECO:0000256" key="1">
    <source>
        <dbReference type="SAM" id="MobiDB-lite"/>
    </source>
</evidence>
<protein>
    <submittedName>
        <fullName evidence="2">Uncharacterized protein</fullName>
    </submittedName>
</protein>
<proteinExistence type="predicted"/>
<reference evidence="3" key="1">
    <citation type="submission" date="2015-03" db="EMBL/GenBank/DDBJ databases">
        <title>Luteipulveratus halotolerans sp. nov., a novel actinobacterium (Dermacoccaceae) from Sarawak, Malaysia.</title>
        <authorList>
            <person name="Juboi H."/>
            <person name="Basik A."/>
            <person name="Shamsul S.S."/>
            <person name="Arnold P."/>
            <person name="Schmitt E.K."/>
            <person name="Sanglier J.-J."/>
            <person name="Yeo T."/>
        </authorList>
    </citation>
    <scope>NUCLEOTIDE SEQUENCE [LARGE SCALE GENOMIC DNA]</scope>
    <source>
        <strain evidence="3">C296001</strain>
    </source>
</reference>
<comment type="caution">
    <text evidence="2">The sequence shown here is derived from an EMBL/GenBank/DDBJ whole genome shotgun (WGS) entry which is preliminary data.</text>
</comment>
<gene>
    <name evidence="2" type="ORF">VV01_14410</name>
</gene>
<evidence type="ECO:0000313" key="2">
    <source>
        <dbReference type="EMBL" id="KNX38066.1"/>
    </source>
</evidence>
<sequence length="156" mass="17320">MKRWAKWAVTELEALGYAYDHENASGVMTFTHPSGAAPIGLSQTADERVARDVARMARRATGQHYGRGKRDPAKARDRKAAARDRQRAEYAKRQRDRLIAVKEAGLNGHGRALTAGQMKDIECLIRAQDKAIHDLRVLMAAPKGGPQRARHEAGQR</sequence>
<feature type="compositionally biased region" description="Basic and acidic residues" evidence="1">
    <location>
        <begin position="68"/>
        <end position="94"/>
    </location>
</feature>
<dbReference type="RefSeq" id="WP_050670478.1">
    <property type="nucleotide sequence ID" value="NZ_LAIR01000002.1"/>
</dbReference>
<keyword evidence="3" id="KW-1185">Reference proteome</keyword>
<accession>A0A0L6CJU5</accession>
<feature type="region of interest" description="Disordered" evidence="1">
    <location>
        <begin position="58"/>
        <end position="94"/>
    </location>
</feature>
<dbReference type="EMBL" id="LAIR01000002">
    <property type="protein sequence ID" value="KNX38066.1"/>
    <property type="molecule type" value="Genomic_DNA"/>
</dbReference>
<dbReference type="AlphaFoldDB" id="A0A0L6CJU5"/>